<dbReference type="InterPro" id="IPR051013">
    <property type="entry name" value="MBL_superfamily_lactonases"/>
</dbReference>
<evidence type="ECO:0000256" key="4">
    <source>
        <dbReference type="ARBA" id="ARBA00022801"/>
    </source>
</evidence>
<comment type="cofactor">
    <cofactor evidence="1">
        <name>Zn(2+)</name>
        <dbReference type="ChEBI" id="CHEBI:29105"/>
    </cofactor>
</comment>
<comment type="similarity">
    <text evidence="2">Belongs to the metallo-beta-lactamase superfamily.</text>
</comment>
<name>A0A1M3T0E3_ASPLC</name>
<evidence type="ECO:0000256" key="1">
    <source>
        <dbReference type="ARBA" id="ARBA00001947"/>
    </source>
</evidence>
<evidence type="ECO:0000256" key="2">
    <source>
        <dbReference type="ARBA" id="ARBA00007749"/>
    </source>
</evidence>
<evidence type="ECO:0000313" key="7">
    <source>
        <dbReference type="EMBL" id="OJZ80198.1"/>
    </source>
</evidence>
<gene>
    <name evidence="7" type="ORF">ASPFODRAFT_200903</name>
</gene>
<dbReference type="GO" id="GO:0016787">
    <property type="term" value="F:hydrolase activity"/>
    <property type="evidence" value="ECO:0007669"/>
    <property type="project" value="UniProtKB-KW"/>
</dbReference>
<dbReference type="VEuPathDB" id="FungiDB:ASPFODRAFT_200903"/>
<dbReference type="PANTHER" id="PTHR42978:SF2">
    <property type="entry name" value="102 KBASES UNSTABLE REGION: FROM 1 TO 119443"/>
    <property type="match status" value="1"/>
</dbReference>
<evidence type="ECO:0000259" key="6">
    <source>
        <dbReference type="Pfam" id="PF00753"/>
    </source>
</evidence>
<keyword evidence="4" id="KW-0378">Hydrolase</keyword>
<dbReference type="GO" id="GO:0046872">
    <property type="term" value="F:metal ion binding"/>
    <property type="evidence" value="ECO:0007669"/>
    <property type="project" value="UniProtKB-KW"/>
</dbReference>
<accession>A0A1M3T0E3</accession>
<keyword evidence="3" id="KW-0479">Metal-binding</keyword>
<dbReference type="Proteomes" id="UP000184063">
    <property type="component" value="Unassembled WGS sequence"/>
</dbReference>
<dbReference type="Gene3D" id="3.60.15.10">
    <property type="entry name" value="Ribonuclease Z/Hydroxyacylglutathione hydrolase-like"/>
    <property type="match status" value="1"/>
</dbReference>
<dbReference type="CDD" id="cd07730">
    <property type="entry name" value="metallo-hydrolase-like_MBL-fold"/>
    <property type="match status" value="1"/>
</dbReference>
<dbReference type="Pfam" id="PF00753">
    <property type="entry name" value="Lactamase_B"/>
    <property type="match status" value="1"/>
</dbReference>
<evidence type="ECO:0000313" key="8">
    <source>
        <dbReference type="Proteomes" id="UP000184063"/>
    </source>
</evidence>
<dbReference type="AlphaFoldDB" id="A0A1M3T0E3"/>
<feature type="domain" description="Metallo-beta-lactamase" evidence="6">
    <location>
        <begin position="89"/>
        <end position="119"/>
    </location>
</feature>
<dbReference type="InterPro" id="IPR036866">
    <property type="entry name" value="RibonucZ/Hydroxyglut_hydro"/>
</dbReference>
<reference evidence="8" key="1">
    <citation type="journal article" date="2017" name="Genome Biol.">
        <title>Comparative genomics reveals high biological diversity and specific adaptations in the industrially and medically important fungal genus Aspergillus.</title>
        <authorList>
            <person name="de Vries R.P."/>
            <person name="Riley R."/>
            <person name="Wiebenga A."/>
            <person name="Aguilar-Osorio G."/>
            <person name="Amillis S."/>
            <person name="Uchima C.A."/>
            <person name="Anderluh G."/>
            <person name="Asadollahi M."/>
            <person name="Askin M."/>
            <person name="Barry K."/>
            <person name="Battaglia E."/>
            <person name="Bayram O."/>
            <person name="Benocci T."/>
            <person name="Braus-Stromeyer S.A."/>
            <person name="Caldana C."/>
            <person name="Canovas D."/>
            <person name="Cerqueira G.C."/>
            <person name="Chen F."/>
            <person name="Chen W."/>
            <person name="Choi C."/>
            <person name="Clum A."/>
            <person name="Dos Santos R.A."/>
            <person name="Damasio A.R."/>
            <person name="Diallinas G."/>
            <person name="Emri T."/>
            <person name="Fekete E."/>
            <person name="Flipphi M."/>
            <person name="Freyberg S."/>
            <person name="Gallo A."/>
            <person name="Gournas C."/>
            <person name="Habgood R."/>
            <person name="Hainaut M."/>
            <person name="Harispe M.L."/>
            <person name="Henrissat B."/>
            <person name="Hilden K.S."/>
            <person name="Hope R."/>
            <person name="Hossain A."/>
            <person name="Karabika E."/>
            <person name="Karaffa L."/>
            <person name="Karanyi Z."/>
            <person name="Krasevec N."/>
            <person name="Kuo A."/>
            <person name="Kusch H."/>
            <person name="LaButti K."/>
            <person name="Lagendijk E.L."/>
            <person name="Lapidus A."/>
            <person name="Levasseur A."/>
            <person name="Lindquist E."/>
            <person name="Lipzen A."/>
            <person name="Logrieco A.F."/>
            <person name="MacCabe A."/>
            <person name="Maekelae M.R."/>
            <person name="Malavazi I."/>
            <person name="Melin P."/>
            <person name="Meyer V."/>
            <person name="Mielnichuk N."/>
            <person name="Miskei M."/>
            <person name="Molnar A.P."/>
            <person name="Mule G."/>
            <person name="Ngan C.Y."/>
            <person name="Orejas M."/>
            <person name="Orosz E."/>
            <person name="Ouedraogo J.P."/>
            <person name="Overkamp K.M."/>
            <person name="Park H.-S."/>
            <person name="Perrone G."/>
            <person name="Piumi F."/>
            <person name="Punt P.J."/>
            <person name="Ram A.F."/>
            <person name="Ramon A."/>
            <person name="Rauscher S."/>
            <person name="Record E."/>
            <person name="Riano-Pachon D.M."/>
            <person name="Robert V."/>
            <person name="Roehrig J."/>
            <person name="Ruller R."/>
            <person name="Salamov A."/>
            <person name="Salih N.S."/>
            <person name="Samson R.A."/>
            <person name="Sandor E."/>
            <person name="Sanguinetti M."/>
            <person name="Schuetze T."/>
            <person name="Sepcic K."/>
            <person name="Shelest E."/>
            <person name="Sherlock G."/>
            <person name="Sophianopoulou V."/>
            <person name="Squina F.M."/>
            <person name="Sun H."/>
            <person name="Susca A."/>
            <person name="Todd R.B."/>
            <person name="Tsang A."/>
            <person name="Unkles S.E."/>
            <person name="van de Wiele N."/>
            <person name="van Rossen-Uffink D."/>
            <person name="Oliveira J.V."/>
            <person name="Vesth T.C."/>
            <person name="Visser J."/>
            <person name="Yu J.-H."/>
            <person name="Zhou M."/>
            <person name="Andersen M.R."/>
            <person name="Archer D.B."/>
            <person name="Baker S.E."/>
            <person name="Benoit I."/>
            <person name="Brakhage A.A."/>
            <person name="Braus G.H."/>
            <person name="Fischer R."/>
            <person name="Frisvad J.C."/>
            <person name="Goldman G.H."/>
            <person name="Houbraken J."/>
            <person name="Oakley B."/>
            <person name="Pocsi I."/>
            <person name="Scazzocchio C."/>
            <person name="Seiboth B."/>
            <person name="vanKuyk P.A."/>
            <person name="Wortman J."/>
            <person name="Dyer P.S."/>
            <person name="Grigoriev I.V."/>
        </authorList>
    </citation>
    <scope>NUCLEOTIDE SEQUENCE [LARGE SCALE GENOMIC DNA]</scope>
    <source>
        <strain evidence="8">CBS 106.47</strain>
    </source>
</reference>
<dbReference type="PANTHER" id="PTHR42978">
    <property type="entry name" value="QUORUM-QUENCHING LACTONASE YTNP-RELATED-RELATED"/>
    <property type="match status" value="1"/>
</dbReference>
<organism evidence="7 8">
    <name type="scientific">Aspergillus luchuensis (strain CBS 106.47)</name>
    <dbReference type="NCBI Taxonomy" id="1137211"/>
    <lineage>
        <taxon>Eukaryota</taxon>
        <taxon>Fungi</taxon>
        <taxon>Dikarya</taxon>
        <taxon>Ascomycota</taxon>
        <taxon>Pezizomycotina</taxon>
        <taxon>Eurotiomycetes</taxon>
        <taxon>Eurotiomycetidae</taxon>
        <taxon>Eurotiales</taxon>
        <taxon>Aspergillaceae</taxon>
        <taxon>Aspergillus</taxon>
        <taxon>Aspergillus subgen. Circumdati</taxon>
    </lineage>
</organism>
<keyword evidence="5" id="KW-0862">Zinc</keyword>
<evidence type="ECO:0000256" key="3">
    <source>
        <dbReference type="ARBA" id="ARBA00022723"/>
    </source>
</evidence>
<dbReference type="SUPFAM" id="SSF56281">
    <property type="entry name" value="Metallo-hydrolase/oxidoreductase"/>
    <property type="match status" value="1"/>
</dbReference>
<evidence type="ECO:0000256" key="5">
    <source>
        <dbReference type="ARBA" id="ARBA00022833"/>
    </source>
</evidence>
<sequence>MAREIGTVSVHALWAGRLTLPLKQFLATIEDGSERKTVPSLSFLIQHQSEPTGNVTRFMFDLGIRREPGLYQRNIRQHTLTRTPLDGYPDVISSLSSGDLNASDIDYIILSHVHWDHVGMPTDFPDSQFIVGYGSLDLLKGSDVKGNGSHNHFERDLLPDGRTTELPDPNQAATSLDLPHCRPAKHDGFLIFSGSPWKPFESLPRTIDLLGDESLIIVDAPGHLAGHINLLCRVGVNPSRYVYLAGDACHDRRILTGELQIAEWSDPHFPDKTYCIHADKERALETMAMIRRLELGETSLGPVEVILAHDDEWARAADRNGRFFPGSL</sequence>
<dbReference type="EMBL" id="KV878259">
    <property type="protein sequence ID" value="OJZ80198.1"/>
    <property type="molecule type" value="Genomic_DNA"/>
</dbReference>
<protein>
    <recommendedName>
        <fullName evidence="6">Metallo-beta-lactamase domain-containing protein</fullName>
    </recommendedName>
</protein>
<dbReference type="InterPro" id="IPR001279">
    <property type="entry name" value="Metallo-B-lactamas"/>
</dbReference>
<dbReference type="OrthoDB" id="10250730at2759"/>
<proteinExistence type="inferred from homology"/>